<evidence type="ECO:0000256" key="1">
    <source>
        <dbReference type="ARBA" id="ARBA00004395"/>
    </source>
</evidence>
<dbReference type="InterPro" id="IPR048320">
    <property type="entry name" value="COG3_N"/>
</dbReference>
<keyword evidence="5" id="KW-0653">Protein transport</keyword>
<dbReference type="GO" id="GO:0006891">
    <property type="term" value="P:intra-Golgi vesicle-mediated transport"/>
    <property type="evidence" value="ECO:0007669"/>
    <property type="project" value="TreeGrafter"/>
</dbReference>
<reference evidence="11 12" key="1">
    <citation type="journal article" date="2016" name="Proc. Natl. Acad. Sci. U.S.A.">
        <title>Comparative genomics of biotechnologically important yeasts.</title>
        <authorList>
            <person name="Riley R."/>
            <person name="Haridas S."/>
            <person name="Wolfe K.H."/>
            <person name="Lopes M.R."/>
            <person name="Hittinger C.T."/>
            <person name="Goeker M."/>
            <person name="Salamov A.A."/>
            <person name="Wisecaver J.H."/>
            <person name="Long T.M."/>
            <person name="Calvey C.H."/>
            <person name="Aerts A.L."/>
            <person name="Barry K.W."/>
            <person name="Choi C."/>
            <person name="Clum A."/>
            <person name="Coughlan A.Y."/>
            <person name="Deshpande S."/>
            <person name="Douglass A.P."/>
            <person name="Hanson S.J."/>
            <person name="Klenk H.-P."/>
            <person name="LaButti K.M."/>
            <person name="Lapidus A."/>
            <person name="Lindquist E.A."/>
            <person name="Lipzen A.M."/>
            <person name="Meier-Kolthoff J.P."/>
            <person name="Ohm R.A."/>
            <person name="Otillar R.P."/>
            <person name="Pangilinan J.L."/>
            <person name="Peng Y."/>
            <person name="Rokas A."/>
            <person name="Rosa C.A."/>
            <person name="Scheuner C."/>
            <person name="Sibirny A.A."/>
            <person name="Slot J.C."/>
            <person name="Stielow J.B."/>
            <person name="Sun H."/>
            <person name="Kurtzman C.P."/>
            <person name="Blackwell M."/>
            <person name="Grigoriev I.V."/>
            <person name="Jeffries T.W."/>
        </authorList>
    </citation>
    <scope>NUCLEOTIDE SEQUENCE [LARGE SCALE GENOMIC DNA]</scope>
    <source>
        <strain evidence="11 12">DSM 6958</strain>
    </source>
</reference>
<dbReference type="Pfam" id="PF20671">
    <property type="entry name" value="COG3_C"/>
    <property type="match status" value="1"/>
</dbReference>
<comment type="similarity">
    <text evidence="2">Belongs to the COG3 family.</text>
</comment>
<gene>
    <name evidence="11" type="ORF">NADFUDRAFT_46737</name>
</gene>
<dbReference type="PANTHER" id="PTHR13302:SF8">
    <property type="entry name" value="CONSERVED OLIGOMERIC GOLGI COMPLEX SUBUNIT 3"/>
    <property type="match status" value="1"/>
</dbReference>
<dbReference type="InterPro" id="IPR048685">
    <property type="entry name" value="COG3_C"/>
</dbReference>
<evidence type="ECO:0000256" key="8">
    <source>
        <dbReference type="ARBA" id="ARBA00031339"/>
    </source>
</evidence>
<evidence type="ECO:0000313" key="12">
    <source>
        <dbReference type="Proteomes" id="UP000095009"/>
    </source>
</evidence>
<dbReference type="STRING" id="857566.A0A1E3PJ02"/>
<name>A0A1E3PJ02_9ASCO</name>
<evidence type="ECO:0000256" key="4">
    <source>
        <dbReference type="ARBA" id="ARBA00022448"/>
    </source>
</evidence>
<evidence type="ECO:0000256" key="3">
    <source>
        <dbReference type="ARBA" id="ARBA00020976"/>
    </source>
</evidence>
<dbReference type="AlphaFoldDB" id="A0A1E3PJ02"/>
<proteinExistence type="inferred from homology"/>
<dbReference type="GO" id="GO:0005801">
    <property type="term" value="C:cis-Golgi network"/>
    <property type="evidence" value="ECO:0007669"/>
    <property type="project" value="InterPro"/>
</dbReference>
<keyword evidence="7" id="KW-0472">Membrane</keyword>
<dbReference type="GO" id="GO:0000139">
    <property type="term" value="C:Golgi membrane"/>
    <property type="evidence" value="ECO:0007669"/>
    <property type="project" value="UniProtKB-SubCell"/>
</dbReference>
<sequence>MYDDWAYQPAETYTAPENISVSPQKATGGRRRAHSILQAVAIDAKTKTSETVDEAVDEAGIGDVFLPEVSLPQRRANSFLSLDRDSIRNEISDSLSAMKVNDYPFTRQERNNMLKSDLELEVSLELSSDVNFQQEIDAFFYANNTEYISFRDAGNLHTQSCADLMLQIDSVLNQFSSLSLDFQSVQNETRQFQAACDTLLVDQIRLQKLSDEISHNLEYFNRLETITNKLNTPGAEFVCQDSFKDLLSELDECLEYTAKNKNFKNIDVYQHRFRQCMTRALTLISVYFTNKLRDISQEAQEMISIKGLNSATQSALLYARFVPLAPQLRGLVTEIYTRCKDHEEYEGIYHECISHYFSVRQRLLSPIIAREIDGFTKDNRVMVDFAYSCITIYKNICSEEYTLFFAFFDNNYDSDERDDTDLYSWFQDLCEPLYDVLRNRIIHENNVSNLCELTSLLQDLSAETANEEDEYYDRNVDYDDVNYGRILFRILQDAQSRLVFKVQSYVDTEIVRYVPKNEDFSVLGQRKKSTATVDSENLTNEDTETAIGSRRQQFNTESLFKGWYVPMKNAVQLLSQIYQLVNSRVFDDLAHNVVHECLISIKRASDFLQQKSGAQDGLLFLIKHLIILKDQITEFDIQYVPSEVEIDFSGLGELISTIRTSGISFSSEGLMSLARVGVPKVVNNMLDAREELFANLRNAINEFTESSLQPIISSISQVDPKPETITEDTMQLRQQVAVELPRIYEKIKFYINDIHATDILMDAIQNLVIQAYETYQERILKQKPDYTLIEGMMEVDGLVSWISDITGRLKLGSEIEDQEREETDSISVKSITS</sequence>
<evidence type="ECO:0000313" key="11">
    <source>
        <dbReference type="EMBL" id="ODQ64912.1"/>
    </source>
</evidence>
<dbReference type="GO" id="GO:0006914">
    <property type="term" value="P:autophagy"/>
    <property type="evidence" value="ECO:0007669"/>
    <property type="project" value="TreeGrafter"/>
</dbReference>
<dbReference type="OrthoDB" id="296793at2759"/>
<evidence type="ECO:0000256" key="5">
    <source>
        <dbReference type="ARBA" id="ARBA00022927"/>
    </source>
</evidence>
<dbReference type="InterPro" id="IPR007265">
    <property type="entry name" value="COG_su3"/>
</dbReference>
<dbReference type="GO" id="GO:0032258">
    <property type="term" value="P:cytoplasm to vacuole targeting by the Cvt pathway"/>
    <property type="evidence" value="ECO:0007669"/>
    <property type="project" value="TreeGrafter"/>
</dbReference>
<dbReference type="EMBL" id="KV454410">
    <property type="protein sequence ID" value="ODQ64912.1"/>
    <property type="molecule type" value="Genomic_DNA"/>
</dbReference>
<dbReference type="GO" id="GO:0007030">
    <property type="term" value="P:Golgi organization"/>
    <property type="evidence" value="ECO:0007669"/>
    <property type="project" value="TreeGrafter"/>
</dbReference>
<dbReference type="PANTHER" id="PTHR13302">
    <property type="entry name" value="CONSERVED OLIGOMERIC GOLGI COMPLEX COMPONENT 3"/>
    <property type="match status" value="1"/>
</dbReference>
<organism evidence="11 12">
    <name type="scientific">Nadsonia fulvescens var. elongata DSM 6958</name>
    <dbReference type="NCBI Taxonomy" id="857566"/>
    <lineage>
        <taxon>Eukaryota</taxon>
        <taxon>Fungi</taxon>
        <taxon>Dikarya</taxon>
        <taxon>Ascomycota</taxon>
        <taxon>Saccharomycotina</taxon>
        <taxon>Dipodascomycetes</taxon>
        <taxon>Dipodascales</taxon>
        <taxon>Dipodascales incertae sedis</taxon>
        <taxon>Nadsonia</taxon>
    </lineage>
</organism>
<keyword evidence="12" id="KW-1185">Reference proteome</keyword>
<evidence type="ECO:0000259" key="9">
    <source>
        <dbReference type="Pfam" id="PF04136"/>
    </source>
</evidence>
<dbReference type="Proteomes" id="UP000095009">
    <property type="component" value="Unassembled WGS sequence"/>
</dbReference>
<dbReference type="GO" id="GO:0017119">
    <property type="term" value="C:Golgi transport complex"/>
    <property type="evidence" value="ECO:0007669"/>
    <property type="project" value="TreeGrafter"/>
</dbReference>
<evidence type="ECO:0000256" key="7">
    <source>
        <dbReference type="ARBA" id="ARBA00023136"/>
    </source>
</evidence>
<comment type="subcellular location">
    <subcellularLocation>
        <location evidence="1">Golgi apparatus membrane</location>
        <topology evidence="1">Peripheral membrane protein</topology>
    </subcellularLocation>
</comment>
<accession>A0A1E3PJ02</accession>
<evidence type="ECO:0000256" key="6">
    <source>
        <dbReference type="ARBA" id="ARBA00023034"/>
    </source>
</evidence>
<keyword evidence="6" id="KW-0333">Golgi apparatus</keyword>
<keyword evidence="4" id="KW-0813">Transport</keyword>
<dbReference type="Pfam" id="PF04136">
    <property type="entry name" value="COG3_N"/>
    <property type="match status" value="1"/>
</dbReference>
<feature type="domain" description="Conserved oligomeric Golgi complex subunit 3 N-terminal" evidence="9">
    <location>
        <begin position="155"/>
        <end position="293"/>
    </location>
</feature>
<feature type="domain" description="Conserved oligomeric Golgi complex subunit 3 C-terminal" evidence="10">
    <location>
        <begin position="314"/>
        <end position="650"/>
    </location>
</feature>
<evidence type="ECO:0000256" key="2">
    <source>
        <dbReference type="ARBA" id="ARBA00009936"/>
    </source>
</evidence>
<evidence type="ECO:0000259" key="10">
    <source>
        <dbReference type="Pfam" id="PF20671"/>
    </source>
</evidence>
<protein>
    <recommendedName>
        <fullName evidence="3">Conserved oligomeric Golgi complex subunit 3</fullName>
    </recommendedName>
    <alternativeName>
        <fullName evidence="8">Component of oligomeric Golgi complex 3</fullName>
    </alternativeName>
</protein>